<keyword evidence="3" id="KW-1185">Reference proteome</keyword>
<feature type="region of interest" description="Disordered" evidence="1">
    <location>
        <begin position="49"/>
        <end position="73"/>
    </location>
</feature>
<dbReference type="AlphaFoldDB" id="A0A4C1WLM5"/>
<protein>
    <submittedName>
        <fullName evidence="2">Uncharacterized protein</fullName>
    </submittedName>
</protein>
<dbReference type="EMBL" id="BGZK01000580">
    <property type="protein sequence ID" value="GBP51402.1"/>
    <property type="molecule type" value="Genomic_DNA"/>
</dbReference>
<dbReference type="Proteomes" id="UP000299102">
    <property type="component" value="Unassembled WGS sequence"/>
</dbReference>
<proteinExistence type="predicted"/>
<accession>A0A4C1WLM5</accession>
<feature type="compositionally biased region" description="Pro residues" evidence="1">
    <location>
        <begin position="57"/>
        <end position="70"/>
    </location>
</feature>
<evidence type="ECO:0000313" key="2">
    <source>
        <dbReference type="EMBL" id="GBP51402.1"/>
    </source>
</evidence>
<sequence>MDVVIQFVSSLFPESISDLADLFLCPSGRRERSGYAGYGSSGVAVGTSGSALRNTAPPGPGAPPLRPAPTPRAAGRHLVRFTRSPLTDARLVELLVCCLFCPLRPLRGT</sequence>
<comment type="caution">
    <text evidence="2">The sequence shown here is derived from an EMBL/GenBank/DDBJ whole genome shotgun (WGS) entry which is preliminary data.</text>
</comment>
<reference evidence="2 3" key="1">
    <citation type="journal article" date="2019" name="Commun. Biol.">
        <title>The bagworm genome reveals a unique fibroin gene that provides high tensile strength.</title>
        <authorList>
            <person name="Kono N."/>
            <person name="Nakamura H."/>
            <person name="Ohtoshi R."/>
            <person name="Tomita M."/>
            <person name="Numata K."/>
            <person name="Arakawa K."/>
        </authorList>
    </citation>
    <scope>NUCLEOTIDE SEQUENCE [LARGE SCALE GENOMIC DNA]</scope>
</reference>
<name>A0A4C1WLM5_EUMVA</name>
<organism evidence="2 3">
    <name type="scientific">Eumeta variegata</name>
    <name type="common">Bagworm moth</name>
    <name type="synonym">Eumeta japonica</name>
    <dbReference type="NCBI Taxonomy" id="151549"/>
    <lineage>
        <taxon>Eukaryota</taxon>
        <taxon>Metazoa</taxon>
        <taxon>Ecdysozoa</taxon>
        <taxon>Arthropoda</taxon>
        <taxon>Hexapoda</taxon>
        <taxon>Insecta</taxon>
        <taxon>Pterygota</taxon>
        <taxon>Neoptera</taxon>
        <taxon>Endopterygota</taxon>
        <taxon>Lepidoptera</taxon>
        <taxon>Glossata</taxon>
        <taxon>Ditrysia</taxon>
        <taxon>Tineoidea</taxon>
        <taxon>Psychidae</taxon>
        <taxon>Oiketicinae</taxon>
        <taxon>Eumeta</taxon>
    </lineage>
</organism>
<gene>
    <name evidence="2" type="ORF">EVAR_38796_1</name>
</gene>
<evidence type="ECO:0000313" key="3">
    <source>
        <dbReference type="Proteomes" id="UP000299102"/>
    </source>
</evidence>
<evidence type="ECO:0000256" key="1">
    <source>
        <dbReference type="SAM" id="MobiDB-lite"/>
    </source>
</evidence>